<dbReference type="PRINTS" id="PR00601">
    <property type="entry name" value="BACFERRITIN"/>
</dbReference>
<dbReference type="PROSITE" id="PS50905">
    <property type="entry name" value="FERRITIN_LIKE"/>
    <property type="match status" value="1"/>
</dbReference>
<dbReference type="GO" id="GO:0004322">
    <property type="term" value="F:ferroxidase activity"/>
    <property type="evidence" value="ECO:0007669"/>
    <property type="project" value="UniProtKB-EC"/>
</dbReference>
<dbReference type="PIRSF" id="PIRSF002560">
    <property type="entry name" value="Bacterioferritin"/>
    <property type="match status" value="1"/>
</dbReference>
<feature type="binding site" evidence="9">
    <location>
        <position position="94"/>
    </location>
    <ligand>
        <name>Fe cation</name>
        <dbReference type="ChEBI" id="CHEBI:24875"/>
        <label>2</label>
    </ligand>
</feature>
<keyword evidence="3 8" id="KW-0409">Iron storage</keyword>
<dbReference type="EC" id="1.16.3.1" evidence="8"/>
<evidence type="ECO:0000313" key="14">
    <source>
        <dbReference type="Proteomes" id="UP000315825"/>
    </source>
</evidence>
<dbReference type="InterPro" id="IPR002024">
    <property type="entry name" value="Bacterioferritin"/>
</dbReference>
<evidence type="ECO:0000256" key="9">
    <source>
        <dbReference type="PIRSR" id="PIRSR002560-1"/>
    </source>
</evidence>
<comment type="cofactor">
    <cofactor evidence="1">
        <name>heme b</name>
        <dbReference type="ChEBI" id="CHEBI:60344"/>
    </cofactor>
</comment>
<feature type="binding site" evidence="9">
    <location>
        <position position="51"/>
    </location>
    <ligand>
        <name>Fe cation</name>
        <dbReference type="ChEBI" id="CHEBI:24875"/>
        <label>1</label>
    </ligand>
</feature>
<keyword evidence="11" id="KW-0175">Coiled coil</keyword>
<evidence type="ECO:0000256" key="1">
    <source>
        <dbReference type="ARBA" id="ARBA00001970"/>
    </source>
</evidence>
<keyword evidence="6 8" id="KW-0408">Iron</keyword>
<comment type="catalytic activity">
    <reaction evidence="7">
        <text>Fe(2+)(in) = Fe(2+)(out)</text>
        <dbReference type="Rhea" id="RHEA:28486"/>
        <dbReference type="ChEBI" id="CHEBI:29033"/>
    </reaction>
</comment>
<comment type="similarity">
    <text evidence="2 8 10">Belongs to the bacterioferritin family.</text>
</comment>
<dbReference type="InterPro" id="IPR012347">
    <property type="entry name" value="Ferritin-like"/>
</dbReference>
<dbReference type="GO" id="GO:0140315">
    <property type="term" value="F:iron ion sequestering activity"/>
    <property type="evidence" value="ECO:0007669"/>
    <property type="project" value="UniProtKB-ARBA"/>
</dbReference>
<evidence type="ECO:0000256" key="10">
    <source>
        <dbReference type="RuleBase" id="RU000623"/>
    </source>
</evidence>
<dbReference type="InterPro" id="IPR008331">
    <property type="entry name" value="Ferritin_DPS_dom"/>
</dbReference>
<keyword evidence="5 8" id="KW-0479">Metal-binding</keyword>
<evidence type="ECO:0000256" key="4">
    <source>
        <dbReference type="ARBA" id="ARBA00022617"/>
    </source>
</evidence>
<feature type="binding site" evidence="9">
    <location>
        <position position="18"/>
    </location>
    <ligand>
        <name>Fe cation</name>
        <dbReference type="ChEBI" id="CHEBI:24875"/>
        <label>1</label>
    </ligand>
</feature>
<evidence type="ECO:0000259" key="12">
    <source>
        <dbReference type="PROSITE" id="PS50905"/>
    </source>
</evidence>
<dbReference type="Gene3D" id="1.20.1260.10">
    <property type="match status" value="1"/>
</dbReference>
<feature type="binding site" evidence="9">
    <location>
        <position position="130"/>
    </location>
    <ligand>
        <name>Fe cation</name>
        <dbReference type="ChEBI" id="CHEBI:24875"/>
        <label>2</label>
    </ligand>
</feature>
<sequence>MQGNDKVIDFLNKILYNELRAINQYFLHSRMLSDWGLDKFAEYEYEESMDEMKHADKLIQRILFLEGLPNLQDLGSIYIAEEPIEVLSNDLKLENEAIPDLRDAIKHCEDVRDFVSKDMLQKILESEEEHVDHLETQLALLEKVGKLNFLQSQVKA</sequence>
<organism evidence="13 14">
    <name type="scientific">SAR86 cluster bacterium</name>
    <dbReference type="NCBI Taxonomy" id="2030880"/>
    <lineage>
        <taxon>Bacteria</taxon>
        <taxon>Pseudomonadati</taxon>
        <taxon>Pseudomonadota</taxon>
        <taxon>Gammaproteobacteria</taxon>
        <taxon>SAR86 cluster</taxon>
    </lineage>
</organism>
<protein>
    <recommendedName>
        <fullName evidence="8 10">Bacterioferritin</fullName>
        <ecNumber evidence="8">1.16.3.1</ecNumber>
    </recommendedName>
</protein>
<feature type="coiled-coil region" evidence="11">
    <location>
        <begin position="117"/>
        <end position="144"/>
    </location>
</feature>
<feature type="binding site" evidence="9">
    <location>
        <position position="50"/>
    </location>
    <ligand>
        <name>Fe cation</name>
        <dbReference type="ChEBI" id="CHEBI:24875"/>
        <label>3</label>
    </ligand>
</feature>
<gene>
    <name evidence="13" type="primary">bfr</name>
    <name evidence="13" type="ORF">EVA92_01590</name>
</gene>
<feature type="binding site" evidence="9">
    <location>
        <position position="51"/>
    </location>
    <ligand>
        <name>Fe cation</name>
        <dbReference type="ChEBI" id="CHEBI:24875"/>
        <label>2</label>
    </ligand>
</feature>
<dbReference type="AlphaFoldDB" id="A0A520N087"/>
<dbReference type="PROSITE" id="PS00549">
    <property type="entry name" value="BACTERIOFERRITIN"/>
    <property type="match status" value="1"/>
</dbReference>
<feature type="binding site" evidence="9">
    <location>
        <position position="127"/>
    </location>
    <ligand>
        <name>Fe cation</name>
        <dbReference type="ChEBI" id="CHEBI:24875"/>
        <label>2</label>
    </ligand>
</feature>
<evidence type="ECO:0000256" key="2">
    <source>
        <dbReference type="ARBA" id="ARBA00008093"/>
    </source>
</evidence>
<name>A0A520N087_9GAMM</name>
<dbReference type="GO" id="GO:0005829">
    <property type="term" value="C:cytosol"/>
    <property type="evidence" value="ECO:0007669"/>
    <property type="project" value="TreeGrafter"/>
</dbReference>
<evidence type="ECO:0000256" key="3">
    <source>
        <dbReference type="ARBA" id="ARBA00022434"/>
    </source>
</evidence>
<evidence type="ECO:0000256" key="5">
    <source>
        <dbReference type="ARBA" id="ARBA00022723"/>
    </source>
</evidence>
<proteinExistence type="inferred from homology"/>
<dbReference type="Proteomes" id="UP000315825">
    <property type="component" value="Unassembled WGS sequence"/>
</dbReference>
<reference evidence="13 14" key="1">
    <citation type="submission" date="2019-02" db="EMBL/GenBank/DDBJ databases">
        <title>Prokaryotic population dynamics and viral predation in marine succession experiment using metagenomics: the confinement effect.</title>
        <authorList>
            <person name="Haro-Moreno J.M."/>
            <person name="Rodriguez-Valera F."/>
            <person name="Lopez-Perez M."/>
        </authorList>
    </citation>
    <scope>NUCLEOTIDE SEQUENCE [LARGE SCALE GENOMIC DNA]</scope>
    <source>
        <strain evidence="13">MED-G159</strain>
    </source>
</reference>
<comment type="catalytic activity">
    <reaction evidence="8">
        <text>4 Fe(2+) + O2 + 4 H(+) = 4 Fe(3+) + 2 H2O</text>
        <dbReference type="Rhea" id="RHEA:11148"/>
        <dbReference type="ChEBI" id="CHEBI:15377"/>
        <dbReference type="ChEBI" id="CHEBI:15378"/>
        <dbReference type="ChEBI" id="CHEBI:15379"/>
        <dbReference type="ChEBI" id="CHEBI:29033"/>
        <dbReference type="ChEBI" id="CHEBI:29034"/>
        <dbReference type="EC" id="1.16.3.1"/>
    </reaction>
</comment>
<accession>A0A520N087</accession>
<feature type="binding site" evidence="9">
    <location>
        <position position="54"/>
    </location>
    <ligand>
        <name>Fe cation</name>
        <dbReference type="ChEBI" id="CHEBI:24875"/>
        <label>1</label>
    </ligand>
</feature>
<dbReference type="NCBIfam" id="TIGR00754">
    <property type="entry name" value="bfr"/>
    <property type="match status" value="1"/>
</dbReference>
<feature type="domain" description="Ferritin-like diiron" evidence="12">
    <location>
        <begin position="1"/>
        <end position="145"/>
    </location>
</feature>
<dbReference type="InterPro" id="IPR009078">
    <property type="entry name" value="Ferritin-like_SF"/>
</dbReference>
<dbReference type="GO" id="GO:0006879">
    <property type="term" value="P:intracellular iron ion homeostasis"/>
    <property type="evidence" value="ECO:0007669"/>
    <property type="project" value="UniProtKB-KW"/>
</dbReference>
<evidence type="ECO:0000256" key="11">
    <source>
        <dbReference type="SAM" id="Coils"/>
    </source>
</evidence>
<feature type="binding site" description="axial binding residue" evidence="9">
    <location>
        <position position="52"/>
    </location>
    <ligand>
        <name>heme b</name>
        <dbReference type="ChEBI" id="CHEBI:60344"/>
        <note>ligand shared between dimeric partners</note>
    </ligand>
    <ligandPart>
        <name>Fe</name>
        <dbReference type="ChEBI" id="CHEBI:18248"/>
    </ligandPart>
</feature>
<dbReference type="InterPro" id="IPR009040">
    <property type="entry name" value="Ferritin-like_diiron"/>
</dbReference>
<dbReference type="PANTHER" id="PTHR30295">
    <property type="entry name" value="BACTERIOFERRITIN"/>
    <property type="match status" value="1"/>
</dbReference>
<dbReference type="SUPFAM" id="SSF47240">
    <property type="entry name" value="Ferritin-like"/>
    <property type="match status" value="1"/>
</dbReference>
<dbReference type="FunFam" id="1.20.1260.10:FF:000005">
    <property type="entry name" value="Bacterioferritin"/>
    <property type="match status" value="1"/>
</dbReference>
<dbReference type="GO" id="GO:0006826">
    <property type="term" value="P:iron ion transport"/>
    <property type="evidence" value="ECO:0007669"/>
    <property type="project" value="InterPro"/>
</dbReference>
<evidence type="ECO:0000256" key="6">
    <source>
        <dbReference type="ARBA" id="ARBA00023004"/>
    </source>
</evidence>
<evidence type="ECO:0000256" key="7">
    <source>
        <dbReference type="ARBA" id="ARBA00036243"/>
    </source>
</evidence>
<evidence type="ECO:0000313" key="13">
    <source>
        <dbReference type="EMBL" id="RZO26869.1"/>
    </source>
</evidence>
<evidence type="ECO:0000256" key="8">
    <source>
        <dbReference type="PIRNR" id="PIRNR002560"/>
    </source>
</evidence>
<comment type="function">
    <text evidence="8">Iron-storage protein, whose ferroxidase center binds Fe(2+), oxidizes it using dioxygen to Fe(3+), and participates in the subsequent Fe(3+) oxide mineral core formation within the central cavity of the BFR protein shell.</text>
</comment>
<comment type="caution">
    <text evidence="13">The sequence shown here is derived from an EMBL/GenBank/DDBJ whole genome shotgun (WGS) entry which is preliminary data.</text>
</comment>
<keyword evidence="4 10" id="KW-0349">Heme</keyword>
<dbReference type="Pfam" id="PF00210">
    <property type="entry name" value="Ferritin"/>
    <property type="match status" value="1"/>
</dbReference>
<dbReference type="CDD" id="cd00907">
    <property type="entry name" value="Bacterioferritin"/>
    <property type="match status" value="1"/>
</dbReference>
<dbReference type="EMBL" id="SHBE01000002">
    <property type="protein sequence ID" value="RZO26869.1"/>
    <property type="molecule type" value="Genomic_DNA"/>
</dbReference>
<dbReference type="GO" id="GO:0020037">
    <property type="term" value="F:heme binding"/>
    <property type="evidence" value="ECO:0007669"/>
    <property type="project" value="TreeGrafter"/>
</dbReference>
<dbReference type="PANTHER" id="PTHR30295:SF0">
    <property type="entry name" value="BACTERIOFERRITIN"/>
    <property type="match status" value="1"/>
</dbReference>
<feature type="binding site" evidence="9">
    <location>
        <position position="127"/>
    </location>
    <ligand>
        <name>Fe cation</name>
        <dbReference type="ChEBI" id="CHEBI:24875"/>
        <label>1</label>
    </ligand>
</feature>
<dbReference type="GO" id="GO:0008199">
    <property type="term" value="F:ferric iron binding"/>
    <property type="evidence" value="ECO:0007669"/>
    <property type="project" value="InterPro"/>
</dbReference>